<gene>
    <name evidence="1" type="ORF">NCS57_01366500</name>
</gene>
<sequence length="1255" mass="142125">MSDGSITATESEIPLADCIVASYVRSKISTDREQKYLPEGSVERLITPSSIREELSDIPIEPESLDNLIGFIVTRAKKVFTIAILAQLSGLDLYNAIKTFQDVGFDDDKLPVLPDRHADLMSAAFKGRRLWNAVRKEGFLTDQWGLLVPVFTKPQLMHSLRESAILPLERVSSAFKGGTFGDVYEATVNRAHMDDELFKRNGSRTNIAVKEIKASQLLQGDVQKAYDIEALALARSSKVEHENLIPCLAAIEKGSMHYFLFPWADAGSLEDFWQSSPKLSLDFLMDVFEQLRGLAAALEKLHNYDDKNVPAESEGRPASPSGGIRHGDLKPANILIFKSDDPKRIGTMKIADMGLAKYHQVQTRLRRNATSSRYGTSRYEPPEAGVPKLNTTPAMSRLYDTWSMGCIFLQFLVWLLQGKEALKSFNESIHEYNIKNQWGSMYDLEPPYYIIGSDNKAQLHPLIVQRFGELSRSCTRNTAIGDLLHIVKTKLLIVDLPSSRERPTSRWVSLSESRPRYRATAQVLRERLDLIVGNAKKDPYYLFTDRNRENAPPPSLYAQQSSSTLHPDSAGLRKRIKQLIRPIAQMRGHPCVFSQPKNYVRQATVYHNADADLYVIAVFIIQLDIHVWDYLVDNDFAFKIIDAGDSPALEPFSHGKTEQLCDSCKGLDFWATGFHIEDDLSELKVCQENCQFCSMRWEACKYLEGYSPSARFDRIDSVMKLNESDPPVFSICSGPGLNLPASLQVGLPQVTEAARTPYQIRLINTWIKECDENHPKCRGLPQKDGPGSRKAFQLPTRLIDIGQPGSKIKLYETQPDDKTENLKYIALSHQWGDPTASNHFRTTTQNYAAHLINIDFYKLPDTFKDAVTMTRDMGIRYLWIDSICIIQGPDGDFNTESQKMEDVFSSAYCVIAASCARDQWDGFLKNRLESDSRRFATFRNGRDPPFYVCQFLDDFNADVLEGPLNKRGWVLQERVLARRTIFFTDKQIYWECGKGVRCETLTHMKNELAAFLGDPNFPEIAIHSPRADRDTSHGEKILYYQDLYKTYSRLAFSKPEDRGVAMNGLEQRLSRGFVCNGKFGILDDKSLFHRGLLWRRAVTVTSMEKILFPADRQQVPSWSWMAVKGEMDYIPVPFDTVDWETSLKSPLRHTLTFKDEQSRTMEIRAKANELVPGHGDDLEEFYDRVSDHEGTPRKVLCVVVGINKGSGRAEEKFHFVLLVSPKPSSGPWVCERVGAGKVPGSWIDFTRPAADIGIC</sequence>
<proteinExistence type="predicted"/>
<evidence type="ECO:0000313" key="1">
    <source>
        <dbReference type="EMBL" id="KAI8650333.1"/>
    </source>
</evidence>
<dbReference type="EMBL" id="CM046514">
    <property type="protein sequence ID" value="KAI8650333.1"/>
    <property type="molecule type" value="Genomic_DNA"/>
</dbReference>
<keyword evidence="1" id="KW-0418">Kinase</keyword>
<dbReference type="Proteomes" id="UP001065298">
    <property type="component" value="Chromosome 12"/>
</dbReference>
<comment type="caution">
    <text evidence="1">The sequence shown here is derived from an EMBL/GenBank/DDBJ whole genome shotgun (WGS) entry which is preliminary data.</text>
</comment>
<organism evidence="1 2">
    <name type="scientific">Fusarium keratoplasticum</name>
    <dbReference type="NCBI Taxonomy" id="1328300"/>
    <lineage>
        <taxon>Eukaryota</taxon>
        <taxon>Fungi</taxon>
        <taxon>Dikarya</taxon>
        <taxon>Ascomycota</taxon>
        <taxon>Pezizomycotina</taxon>
        <taxon>Sordariomycetes</taxon>
        <taxon>Hypocreomycetidae</taxon>
        <taxon>Hypocreales</taxon>
        <taxon>Nectriaceae</taxon>
        <taxon>Fusarium</taxon>
        <taxon>Fusarium solani species complex</taxon>
    </lineage>
</organism>
<accession>A0ACC0QE21</accession>
<evidence type="ECO:0000313" key="2">
    <source>
        <dbReference type="Proteomes" id="UP001065298"/>
    </source>
</evidence>
<keyword evidence="1" id="KW-0808">Transferase</keyword>
<protein>
    <submittedName>
        <fullName evidence="1">Protein kinase domain-containing protein</fullName>
    </submittedName>
</protein>
<name>A0ACC0QE21_9HYPO</name>
<keyword evidence="2" id="KW-1185">Reference proteome</keyword>
<reference evidence="1" key="1">
    <citation type="submission" date="2022-06" db="EMBL/GenBank/DDBJ databases">
        <title>Fusarium solani species complex genomes reveal bases of compartmentalisation and animal pathogenesis.</title>
        <authorList>
            <person name="Tsai I.J."/>
        </authorList>
    </citation>
    <scope>NUCLEOTIDE SEQUENCE</scope>
    <source>
        <strain evidence="1">Fu6.1</strain>
    </source>
</reference>